<accession>A0ABD5NWQ5</accession>
<dbReference type="InterPro" id="IPR013785">
    <property type="entry name" value="Aldolase_TIM"/>
</dbReference>
<dbReference type="Pfam" id="PF00121">
    <property type="entry name" value="TIM"/>
    <property type="match status" value="1"/>
</dbReference>
<dbReference type="InterPro" id="IPR035990">
    <property type="entry name" value="TIM_sf"/>
</dbReference>
<gene>
    <name evidence="2" type="ORF">ACFOZ7_05185</name>
</gene>
<dbReference type="NCBIfam" id="NF003302">
    <property type="entry name" value="PRK04302.1"/>
    <property type="match status" value="1"/>
</dbReference>
<name>A0ABD5NWQ5_9EURY</name>
<reference evidence="2 3" key="1">
    <citation type="journal article" date="2014" name="Int. J. Syst. Evol. Microbiol.">
        <title>Complete genome sequence of Corynebacterium casei LMG S-19264T (=DSM 44701T), isolated from a smear-ripened cheese.</title>
        <authorList>
            <consortium name="US DOE Joint Genome Institute (JGI-PGF)"/>
            <person name="Walter F."/>
            <person name="Albersmeier A."/>
            <person name="Kalinowski J."/>
            <person name="Ruckert C."/>
        </authorList>
    </citation>
    <scope>NUCLEOTIDE SEQUENCE [LARGE SCALE GENOMIC DNA]</scope>
    <source>
        <strain evidence="2 3">IBRC-M 10912</strain>
    </source>
</reference>
<organism evidence="2 3">
    <name type="scientific">Natribaculum luteum</name>
    <dbReference type="NCBI Taxonomy" id="1586232"/>
    <lineage>
        <taxon>Archaea</taxon>
        <taxon>Methanobacteriati</taxon>
        <taxon>Methanobacteriota</taxon>
        <taxon>Stenosarchaea group</taxon>
        <taxon>Halobacteria</taxon>
        <taxon>Halobacteriales</taxon>
        <taxon>Natrialbaceae</taxon>
        <taxon>Natribaculum</taxon>
    </lineage>
</organism>
<dbReference type="InterPro" id="IPR000652">
    <property type="entry name" value="Triosephosphate_isomerase"/>
</dbReference>
<dbReference type="PROSITE" id="PS51440">
    <property type="entry name" value="TIM_2"/>
    <property type="match status" value="1"/>
</dbReference>
<dbReference type="AlphaFoldDB" id="A0ABD5NWQ5"/>
<dbReference type="RefSeq" id="WP_246967216.1">
    <property type="nucleotide sequence ID" value="NZ_CP095397.1"/>
</dbReference>
<dbReference type="Proteomes" id="UP001595821">
    <property type="component" value="Unassembled WGS sequence"/>
</dbReference>
<dbReference type="GO" id="GO:0016853">
    <property type="term" value="F:isomerase activity"/>
    <property type="evidence" value="ECO:0007669"/>
    <property type="project" value="UniProtKB-KW"/>
</dbReference>
<dbReference type="SUPFAM" id="SSF51351">
    <property type="entry name" value="Triosephosphate isomerase (TIM)"/>
    <property type="match status" value="1"/>
</dbReference>
<evidence type="ECO:0000256" key="1">
    <source>
        <dbReference type="ARBA" id="ARBA00023235"/>
    </source>
</evidence>
<proteinExistence type="predicted"/>
<dbReference type="Gene3D" id="3.20.20.70">
    <property type="entry name" value="Aldolase class I"/>
    <property type="match status" value="1"/>
</dbReference>
<dbReference type="EMBL" id="JBHSDJ010000013">
    <property type="protein sequence ID" value="MFC4246388.1"/>
    <property type="molecule type" value="Genomic_DNA"/>
</dbReference>
<dbReference type="GeneID" id="71854833"/>
<keyword evidence="1 2" id="KW-0413">Isomerase</keyword>
<sequence length="229" mass="24145">MGLEYPHFLVNYKVYDGTAGEDGLALARTLEAVTEATGRTFAVAPQTPDVRLVAEATSLPVVAQSVDAMEPGRGNGRISIQALAAAGADGVLVNHPENRATLEEVKQTVARCGEFGLESIVCVDGREMGEAALAFDPDCLLLEKPEDVATGRAITRTHPELVEEFVAMVDDRNPRTKVLVGGGISSADDVARAFDLGADAAGAASAVLEASDRRAWLTAVAEDMPRRLE</sequence>
<evidence type="ECO:0000313" key="3">
    <source>
        <dbReference type="Proteomes" id="UP001595821"/>
    </source>
</evidence>
<evidence type="ECO:0000313" key="2">
    <source>
        <dbReference type="EMBL" id="MFC4246388.1"/>
    </source>
</evidence>
<comment type="caution">
    <text evidence="2">The sequence shown here is derived from an EMBL/GenBank/DDBJ whole genome shotgun (WGS) entry which is preliminary data.</text>
</comment>
<protein>
    <submittedName>
        <fullName evidence="2">Triose-phosphate isomerase</fullName>
    </submittedName>
</protein>